<dbReference type="EMBL" id="ML119057">
    <property type="protein sequence ID" value="ROT37726.1"/>
    <property type="molecule type" value="Genomic_DNA"/>
</dbReference>
<dbReference type="AlphaFoldDB" id="A0A3N2PTS5"/>
<feature type="region of interest" description="Disordered" evidence="1">
    <location>
        <begin position="44"/>
        <end position="64"/>
    </location>
</feature>
<dbReference type="RefSeq" id="XP_028465532.1">
    <property type="nucleotide sequence ID" value="XM_028614368.1"/>
</dbReference>
<organism evidence="2 3">
    <name type="scientific">Sodiomyces alkalinus (strain CBS 110278 / VKM F-3762 / F11)</name>
    <name type="common">Alkaliphilic filamentous fungus</name>
    <dbReference type="NCBI Taxonomy" id="1314773"/>
    <lineage>
        <taxon>Eukaryota</taxon>
        <taxon>Fungi</taxon>
        <taxon>Dikarya</taxon>
        <taxon>Ascomycota</taxon>
        <taxon>Pezizomycotina</taxon>
        <taxon>Sordariomycetes</taxon>
        <taxon>Hypocreomycetidae</taxon>
        <taxon>Glomerellales</taxon>
        <taxon>Plectosphaerellaceae</taxon>
        <taxon>Sodiomyces</taxon>
    </lineage>
</organism>
<dbReference type="GeneID" id="39582846"/>
<evidence type="ECO:0000313" key="3">
    <source>
        <dbReference type="Proteomes" id="UP000272025"/>
    </source>
</evidence>
<evidence type="ECO:0000313" key="2">
    <source>
        <dbReference type="EMBL" id="ROT37726.1"/>
    </source>
</evidence>
<proteinExistence type="predicted"/>
<accession>A0A3N2PTS5</accession>
<protein>
    <submittedName>
        <fullName evidence="2">Uncharacterized protein</fullName>
    </submittedName>
</protein>
<sequence>MESSTPHTVCPPSSIQGMNLHSVTAGLSSRTARFAYLFLERSKKSGGPHISHGRPPASNLSRLGPNNPVATLPRRAFFFIPCNHAAPTPMVCFFGSRLGVFSGFSDTYESFRTASSTRGAFRRNPHVLHT</sequence>
<keyword evidence="3" id="KW-1185">Reference proteome</keyword>
<evidence type="ECO:0000256" key="1">
    <source>
        <dbReference type="SAM" id="MobiDB-lite"/>
    </source>
</evidence>
<name>A0A3N2PTS5_SODAK</name>
<gene>
    <name evidence="2" type="ORF">SODALDRAFT_361461</name>
</gene>
<reference evidence="2 3" key="1">
    <citation type="journal article" date="2018" name="Mol. Ecol.">
        <title>The obligate alkalophilic soda-lake fungus Sodiomyces alkalinus has shifted to a protein diet.</title>
        <authorList>
            <person name="Grum-Grzhimaylo A.A."/>
            <person name="Falkoski D.L."/>
            <person name="van den Heuvel J."/>
            <person name="Valero-Jimenez C.A."/>
            <person name="Min B."/>
            <person name="Choi I.G."/>
            <person name="Lipzen A."/>
            <person name="Daum C.G."/>
            <person name="Aanen D.K."/>
            <person name="Tsang A."/>
            <person name="Henrissat B."/>
            <person name="Bilanenko E.N."/>
            <person name="de Vries R.P."/>
            <person name="van Kan J.A.L."/>
            <person name="Grigoriev I.V."/>
            <person name="Debets A.J.M."/>
        </authorList>
    </citation>
    <scope>NUCLEOTIDE SEQUENCE [LARGE SCALE GENOMIC DNA]</scope>
    <source>
        <strain evidence="2 3">F11</strain>
    </source>
</reference>
<dbReference type="Proteomes" id="UP000272025">
    <property type="component" value="Unassembled WGS sequence"/>
</dbReference>